<sequence length="58" mass="6411">MTSDSGDEAGPAAGWRVKRKIDDVFGDDLPEVTSDECDQGHTGASKDWYEANRPPHYE</sequence>
<organism evidence="2 3">
    <name type="scientific">Gordonia insulae</name>
    <dbReference type="NCBI Taxonomy" id="2420509"/>
    <lineage>
        <taxon>Bacteria</taxon>
        <taxon>Bacillati</taxon>
        <taxon>Actinomycetota</taxon>
        <taxon>Actinomycetes</taxon>
        <taxon>Mycobacteriales</taxon>
        <taxon>Gordoniaceae</taxon>
        <taxon>Gordonia</taxon>
    </lineage>
</organism>
<dbReference type="AlphaFoldDB" id="A0A3G8JJM3"/>
<feature type="compositionally biased region" description="Basic and acidic residues" evidence="1">
    <location>
        <begin position="47"/>
        <end position="58"/>
    </location>
</feature>
<keyword evidence="3" id="KW-1185">Reference proteome</keyword>
<protein>
    <submittedName>
        <fullName evidence="2">Uncharacterized protein</fullName>
    </submittedName>
</protein>
<name>A0A3G8JJM3_9ACTN</name>
<dbReference type="KEGG" id="gom:D7316_01811"/>
<evidence type="ECO:0000256" key="1">
    <source>
        <dbReference type="SAM" id="MobiDB-lite"/>
    </source>
</evidence>
<reference evidence="2 3" key="1">
    <citation type="submission" date="2018-11" db="EMBL/GenBank/DDBJ databases">
        <title>Gordonia insulae sp. nov., isolated from an island soil.</title>
        <authorList>
            <person name="Kim Y.S."/>
            <person name="Kim S.B."/>
        </authorList>
    </citation>
    <scope>NUCLEOTIDE SEQUENCE [LARGE SCALE GENOMIC DNA]</scope>
    <source>
        <strain evidence="2 3">MMS17-SY073</strain>
    </source>
</reference>
<evidence type="ECO:0000313" key="2">
    <source>
        <dbReference type="EMBL" id="AZG45216.1"/>
    </source>
</evidence>
<feature type="compositionally biased region" description="Acidic residues" evidence="1">
    <location>
        <begin position="24"/>
        <end position="37"/>
    </location>
</feature>
<accession>A0A3G8JJM3</accession>
<dbReference type="Proteomes" id="UP000271469">
    <property type="component" value="Chromosome"/>
</dbReference>
<evidence type="ECO:0000313" key="3">
    <source>
        <dbReference type="Proteomes" id="UP000271469"/>
    </source>
</evidence>
<gene>
    <name evidence="2" type="ORF">D7316_01811</name>
</gene>
<proteinExistence type="predicted"/>
<dbReference type="EMBL" id="CP033972">
    <property type="protein sequence ID" value="AZG45216.1"/>
    <property type="molecule type" value="Genomic_DNA"/>
</dbReference>
<feature type="region of interest" description="Disordered" evidence="1">
    <location>
        <begin position="1"/>
        <end position="58"/>
    </location>
</feature>